<dbReference type="AlphaFoldDB" id="A0A553E8E5"/>
<dbReference type="Pfam" id="PF13439">
    <property type="entry name" value="Glyco_transf_4"/>
    <property type="match status" value="1"/>
</dbReference>
<dbReference type="OrthoDB" id="823685at2"/>
<evidence type="ECO:0000313" key="3">
    <source>
        <dbReference type="Proteomes" id="UP000316371"/>
    </source>
</evidence>
<dbReference type="GO" id="GO:0016757">
    <property type="term" value="F:glycosyltransferase activity"/>
    <property type="evidence" value="ECO:0007669"/>
    <property type="project" value="UniProtKB-ARBA"/>
</dbReference>
<dbReference type="CDD" id="cd03811">
    <property type="entry name" value="GT4_GT28_WabH-like"/>
    <property type="match status" value="1"/>
</dbReference>
<protein>
    <submittedName>
        <fullName evidence="2">Glycosyltransferase</fullName>
    </submittedName>
</protein>
<dbReference type="SUPFAM" id="SSF53756">
    <property type="entry name" value="UDP-Glycosyltransferase/glycogen phosphorylase"/>
    <property type="match status" value="1"/>
</dbReference>
<name>A0A553E8E5_9FLAO</name>
<dbReference type="Gene3D" id="3.40.50.2000">
    <property type="entry name" value="Glycogen Phosphorylase B"/>
    <property type="match status" value="2"/>
</dbReference>
<proteinExistence type="predicted"/>
<evidence type="ECO:0000313" key="2">
    <source>
        <dbReference type="EMBL" id="TRX41265.1"/>
    </source>
</evidence>
<sequence>MRVLQLIDSLAAGGAERIAVNYANGLSEQISFSALVATRDEGELKEQLQEVVSYLFLGRKSTLDFNAIFRLKAFVKRNEITIVHAHGTSFFTAFLLKIVYPKINIIWHEHYGARVKETLLENWILFICTRFFNSILVVNLELEQWVRDTLRFKKVFFIPNFAVECDSAVKVTFLQGEAGKRIVCLANLKNPKNHLALVNAFHELQLQQEGWSLHFVGKIYNDAYSDAIKAYIATNLLQDCVFLLDVRSDVTAILSQATIGVLASTAEGFPVSLLEYGLAKLAVVSTNVGYCSEIIQDGVTGLLFDPTVPLDLQHQLYNIIAESNENRTKIGLNLQKVVQSHYSKEALLRLLQAYYK</sequence>
<dbReference type="RefSeq" id="WP_144255453.1">
    <property type="nucleotide sequence ID" value="NZ_VJZT01000003.1"/>
</dbReference>
<dbReference type="PANTHER" id="PTHR12526">
    <property type="entry name" value="GLYCOSYLTRANSFERASE"/>
    <property type="match status" value="1"/>
</dbReference>
<accession>A0A553E8E5</accession>
<keyword evidence="3" id="KW-1185">Reference proteome</keyword>
<dbReference type="InterPro" id="IPR028098">
    <property type="entry name" value="Glyco_trans_4-like_N"/>
</dbReference>
<dbReference type="EMBL" id="VJZT01000003">
    <property type="protein sequence ID" value="TRX41265.1"/>
    <property type="molecule type" value="Genomic_DNA"/>
</dbReference>
<gene>
    <name evidence="2" type="ORF">FNW21_03985</name>
</gene>
<evidence type="ECO:0000259" key="1">
    <source>
        <dbReference type="Pfam" id="PF13439"/>
    </source>
</evidence>
<dbReference type="Proteomes" id="UP000316371">
    <property type="component" value="Unassembled WGS sequence"/>
</dbReference>
<comment type="caution">
    <text evidence="2">The sequence shown here is derived from an EMBL/GenBank/DDBJ whole genome shotgun (WGS) entry which is preliminary data.</text>
</comment>
<keyword evidence="2" id="KW-0808">Transferase</keyword>
<organism evidence="2 3">
    <name type="scientific">Flavobacterium restrictum</name>
    <dbReference type="NCBI Taxonomy" id="2594428"/>
    <lineage>
        <taxon>Bacteria</taxon>
        <taxon>Pseudomonadati</taxon>
        <taxon>Bacteroidota</taxon>
        <taxon>Flavobacteriia</taxon>
        <taxon>Flavobacteriales</taxon>
        <taxon>Flavobacteriaceae</taxon>
        <taxon>Flavobacterium</taxon>
    </lineage>
</organism>
<feature type="domain" description="Glycosyltransferase subfamily 4-like N-terminal" evidence="1">
    <location>
        <begin position="13"/>
        <end position="161"/>
    </location>
</feature>
<dbReference type="Pfam" id="PF13692">
    <property type="entry name" value="Glyco_trans_1_4"/>
    <property type="match status" value="1"/>
</dbReference>
<reference evidence="2 3" key="1">
    <citation type="submission" date="2019-07" db="EMBL/GenBank/DDBJ databases">
        <title>Novel species of Flavobacterium.</title>
        <authorList>
            <person name="Liu Q."/>
            <person name="Xin Y.-H."/>
        </authorList>
    </citation>
    <scope>NUCLEOTIDE SEQUENCE [LARGE SCALE GENOMIC DNA]</scope>
    <source>
        <strain evidence="2 3">LB1R34</strain>
    </source>
</reference>
<dbReference type="PANTHER" id="PTHR12526:SF630">
    <property type="entry name" value="GLYCOSYLTRANSFERASE"/>
    <property type="match status" value="1"/>
</dbReference>